<dbReference type="InterPro" id="IPR018289">
    <property type="entry name" value="MULE_transposase_dom"/>
</dbReference>
<accession>A0A1U8A6H2</accession>
<dbReference type="AlphaFoldDB" id="A0A1U8A6H2"/>
<dbReference type="eggNOG" id="ENOG502QSMI">
    <property type="taxonomic scope" value="Eukaryota"/>
</dbReference>
<dbReference type="STRING" id="4432.A0A1U8A6H2"/>
<dbReference type="KEGG" id="nnu:104599628"/>
<evidence type="ECO:0000313" key="3">
    <source>
        <dbReference type="RefSeq" id="XP_010260535.1"/>
    </source>
</evidence>
<feature type="domain" description="MULE transposase" evidence="1">
    <location>
        <begin position="129"/>
        <end position="222"/>
    </location>
</feature>
<dbReference type="OMA" id="TEFERGH"/>
<dbReference type="GeneID" id="104599628"/>
<keyword evidence="2" id="KW-1185">Reference proteome</keyword>
<proteinExistence type="predicted"/>
<dbReference type="PANTHER" id="PTHR47718:SF2">
    <property type="entry name" value="PROTEIN FAR1-RELATED SEQUENCE 5-LIKE"/>
    <property type="match status" value="1"/>
</dbReference>
<dbReference type="OrthoDB" id="2402896at2759"/>
<dbReference type="InParanoid" id="A0A1U8A6H2"/>
<dbReference type="Pfam" id="PF10551">
    <property type="entry name" value="MULE"/>
    <property type="match status" value="1"/>
</dbReference>
<dbReference type="PANTHER" id="PTHR47718">
    <property type="entry name" value="OS01G0519700 PROTEIN"/>
    <property type="match status" value="1"/>
</dbReference>
<name>A0A1U8A6H2_NELNU</name>
<evidence type="ECO:0000313" key="2">
    <source>
        <dbReference type="Proteomes" id="UP000189703"/>
    </source>
</evidence>
<organism evidence="2 3">
    <name type="scientific">Nelumbo nucifera</name>
    <name type="common">Sacred lotus</name>
    <dbReference type="NCBI Taxonomy" id="4432"/>
    <lineage>
        <taxon>Eukaryota</taxon>
        <taxon>Viridiplantae</taxon>
        <taxon>Streptophyta</taxon>
        <taxon>Embryophyta</taxon>
        <taxon>Tracheophyta</taxon>
        <taxon>Spermatophyta</taxon>
        <taxon>Magnoliopsida</taxon>
        <taxon>Proteales</taxon>
        <taxon>Nelumbonaceae</taxon>
        <taxon>Nelumbo</taxon>
    </lineage>
</organism>
<evidence type="ECO:0000259" key="1">
    <source>
        <dbReference type="Pfam" id="PF10551"/>
    </source>
</evidence>
<protein>
    <submittedName>
        <fullName evidence="3">Protein FAR1-RELATED SEQUENCE 5-like</fullName>
    </submittedName>
</protein>
<reference evidence="3" key="1">
    <citation type="submission" date="2025-08" db="UniProtKB">
        <authorList>
            <consortium name="RefSeq"/>
        </authorList>
    </citation>
    <scope>IDENTIFICATION</scope>
</reference>
<sequence length="257" mass="29703">MVKLVMQENGKYYLTEFERGHNHQLVTPSKSCMLRSQRKTTIAQADLASGSSIRPKETLEFMGRQPGGIQNLGLTNEGARAMVRYFDKLHDENISSFHLVQLDEDNQITNIFWVDAKVLVDYDYFGDIIYFDTTFQTNEDKRAFAPFVRVNHHNKTTFFGAALMYDQSIESFKWVIQSFLRAISKKQPKTILTDQDPAMTNAIKQIFPKTCHRLCIWHIYQNAIQHLSNVFVASSSFDRDFSNCIYGHEDEDGFLTT</sequence>
<dbReference type="RefSeq" id="XP_010260535.1">
    <property type="nucleotide sequence ID" value="XM_010262233.1"/>
</dbReference>
<dbReference type="Proteomes" id="UP000189703">
    <property type="component" value="Unplaced"/>
</dbReference>
<gene>
    <name evidence="3" type="primary">LOC104599628</name>
</gene>